<evidence type="ECO:0000313" key="2">
    <source>
        <dbReference type="EMBL" id="RAW10015.1"/>
    </source>
</evidence>
<keyword evidence="1" id="KW-0472">Membrane</keyword>
<dbReference type="OrthoDB" id="3700299at2"/>
<feature type="transmembrane region" description="Helical" evidence="1">
    <location>
        <begin position="47"/>
        <end position="68"/>
    </location>
</feature>
<comment type="caution">
    <text evidence="2">The sequence shown here is derived from an EMBL/GenBank/DDBJ whole genome shotgun (WGS) entry which is preliminary data.</text>
</comment>
<keyword evidence="1" id="KW-1133">Transmembrane helix</keyword>
<feature type="transmembrane region" description="Helical" evidence="1">
    <location>
        <begin position="80"/>
        <end position="103"/>
    </location>
</feature>
<evidence type="ECO:0000256" key="1">
    <source>
        <dbReference type="SAM" id="Phobius"/>
    </source>
</evidence>
<dbReference type="EMBL" id="QMIG01000031">
    <property type="protein sequence ID" value="RAW10015.1"/>
    <property type="molecule type" value="Genomic_DNA"/>
</dbReference>
<feature type="transmembrane region" description="Helical" evidence="1">
    <location>
        <begin position="12"/>
        <end position="35"/>
    </location>
</feature>
<proteinExistence type="predicted"/>
<dbReference type="AlphaFoldDB" id="A0A329QC85"/>
<accession>A0A329QC85</accession>
<keyword evidence="1" id="KW-0812">Transmembrane</keyword>
<dbReference type="RefSeq" id="WP_112260068.1">
    <property type="nucleotide sequence ID" value="NZ_QMIG01000031.1"/>
</dbReference>
<evidence type="ECO:0000313" key="3">
    <source>
        <dbReference type="Proteomes" id="UP000250462"/>
    </source>
</evidence>
<keyword evidence="3" id="KW-1185">Reference proteome</keyword>
<organism evidence="2 3">
    <name type="scientific">Phytoactinopolyspora halophila</name>
    <dbReference type="NCBI Taxonomy" id="1981511"/>
    <lineage>
        <taxon>Bacteria</taxon>
        <taxon>Bacillati</taxon>
        <taxon>Actinomycetota</taxon>
        <taxon>Actinomycetes</taxon>
        <taxon>Jiangellales</taxon>
        <taxon>Jiangellaceae</taxon>
        <taxon>Phytoactinopolyspora</taxon>
    </lineage>
</organism>
<protein>
    <submittedName>
        <fullName evidence="2">Uncharacterized protein</fullName>
    </submittedName>
</protein>
<name>A0A329QC85_9ACTN</name>
<gene>
    <name evidence="2" type="ORF">DPM12_19665</name>
</gene>
<sequence>MNELDQRPKRPGVAFAGFALPFVLLVSVALAYQAGSFAGIGWHGGEYAYAFVGVAAGSVLVGSLLIFARPGSPWKSFGSGMLLAGASGGVIAIAIIVLFMIAFSQSSLTF</sequence>
<reference evidence="2 3" key="1">
    <citation type="submission" date="2018-06" db="EMBL/GenBank/DDBJ databases">
        <title>Phytoactinopolyspora halophila sp. nov., a novel halophilic actinomycete isolated from a saline soil in China.</title>
        <authorList>
            <person name="Tang S.-K."/>
        </authorList>
    </citation>
    <scope>NUCLEOTIDE SEQUENCE [LARGE SCALE GENOMIC DNA]</scope>
    <source>
        <strain evidence="2 3">YIM 96934</strain>
    </source>
</reference>
<dbReference type="Proteomes" id="UP000250462">
    <property type="component" value="Unassembled WGS sequence"/>
</dbReference>